<feature type="region of interest" description="Disordered" evidence="1">
    <location>
        <begin position="279"/>
        <end position="654"/>
    </location>
</feature>
<proteinExistence type="predicted"/>
<evidence type="ECO:0000256" key="1">
    <source>
        <dbReference type="SAM" id="MobiDB-lite"/>
    </source>
</evidence>
<dbReference type="SUPFAM" id="SSF47954">
    <property type="entry name" value="Cyclin-like"/>
    <property type="match status" value="1"/>
</dbReference>
<feature type="compositionally biased region" description="Basic and acidic residues" evidence="1">
    <location>
        <begin position="316"/>
        <end position="327"/>
    </location>
</feature>
<evidence type="ECO:0000313" key="3">
    <source>
        <dbReference type="EMBL" id="KZT60656.1"/>
    </source>
</evidence>
<dbReference type="InParanoid" id="A0A165IJI4"/>
<reference evidence="3 4" key="1">
    <citation type="journal article" date="2016" name="Mol. Biol. Evol.">
        <title>Comparative Genomics of Early-Diverging Mushroom-Forming Fungi Provides Insights into the Origins of Lignocellulose Decay Capabilities.</title>
        <authorList>
            <person name="Nagy L.G."/>
            <person name="Riley R."/>
            <person name="Tritt A."/>
            <person name="Adam C."/>
            <person name="Daum C."/>
            <person name="Floudas D."/>
            <person name="Sun H."/>
            <person name="Yadav J.S."/>
            <person name="Pangilinan J."/>
            <person name="Larsson K.H."/>
            <person name="Matsuura K."/>
            <person name="Barry K."/>
            <person name="Labutti K."/>
            <person name="Kuo R."/>
            <person name="Ohm R.A."/>
            <person name="Bhattacharya S.S."/>
            <person name="Shirouzu T."/>
            <person name="Yoshinaga Y."/>
            <person name="Martin F.M."/>
            <person name="Grigoriev I.V."/>
            <person name="Hibbett D.S."/>
        </authorList>
    </citation>
    <scope>NUCLEOTIDE SEQUENCE [LARGE SCALE GENOMIC DNA]</scope>
    <source>
        <strain evidence="3 4">HHB12733</strain>
    </source>
</reference>
<feature type="compositionally biased region" description="Polar residues" evidence="1">
    <location>
        <begin position="547"/>
        <end position="556"/>
    </location>
</feature>
<dbReference type="EMBL" id="KV423929">
    <property type="protein sequence ID" value="KZT60656.1"/>
    <property type="molecule type" value="Genomic_DNA"/>
</dbReference>
<gene>
    <name evidence="3" type="ORF">CALCODRAFT_506738</name>
</gene>
<protein>
    <recommendedName>
        <fullName evidence="2">Cyclin N-terminal domain-containing protein</fullName>
    </recommendedName>
</protein>
<dbReference type="Pfam" id="PF00134">
    <property type="entry name" value="Cyclin_N"/>
    <property type="match status" value="1"/>
</dbReference>
<dbReference type="InterPro" id="IPR036915">
    <property type="entry name" value="Cyclin-like_sf"/>
</dbReference>
<feature type="compositionally biased region" description="Pro residues" evidence="1">
    <location>
        <begin position="434"/>
        <end position="444"/>
    </location>
</feature>
<feature type="region of interest" description="Disordered" evidence="1">
    <location>
        <begin position="59"/>
        <end position="82"/>
    </location>
</feature>
<feature type="domain" description="Cyclin N-terminal" evidence="2">
    <location>
        <begin position="860"/>
        <end position="921"/>
    </location>
</feature>
<dbReference type="AlphaFoldDB" id="A0A165IJI4"/>
<dbReference type="Proteomes" id="UP000076842">
    <property type="component" value="Unassembled WGS sequence"/>
</dbReference>
<sequence>MVADETVDARPPALRGRPSRSALAPSKSREDGTTSWKAGMIPAPVLLCPRYSGAREWPPFRPASGSARARSARGPGQGASGRALRCFSSHRGMRSHWPPPLPAAVRLSEFVSRLRNTTAAQGSALRARGNCSTKGAEASLVRSHEQAELDVDMMHKVQEFELVFGSGPSPEGPHGRHLQAALIAIKGFADINITKLQDDCSLEVVFRTMTKRHASKYSGFARTPIVIADAMYADMGKHERVSDLTLRPPDGWHPPLLTLCPLHRSRSVRLVASGAIDTGSAHRLQNMPRGQRSKEAPFPSPETSSRRRSATNSAFTEERVSYARVDDDMVISPPPGPSKPSIQSQPANGHSPYVGARPTDRISVPETSSTSRAYEPSLTPALSASRGLAYPNASPPTSFSSPSRNVSQAYQSRSIPQQQFPNQPYVQHRRSTPSTPPVRLPYLPPSSRGSTSPSAAHSVLPGPSRYGATSSSDAGGRPGHTRFSGPELAPLTGRGPASAGPSRPRDSSTRLPPITTLLYSNDYTPPSVPPSLPRKRVSIPELMNDPPTASTDSPLQPVTPASARPAQHQSSKKDPIRPEFRPHDPFAKKVLETEFEDGPPARLWPPITEEERQHWRATRSQKPRRSSTAAPVEPPIPDEGNVLPPETPSAPPRLARNIPSIPWHRVEYDSEFLQVVKQRLALTWRRFKRPSEDFPHLRTTDGLRFTVLDVLHYLYFAQRHPKSSGAAPPPQAEPGTRMPYIKPEPDLDDDHTLLHSHDPPRPPNKDEYFFWLGALVYLPRDARRQLDLATYPTSTRNLQYNPAQRRQPHELLRESLLMWCFDILVRADLSDRALTAIIVYLVCLEPAIREDLAQAVHTKAMRIRSPPLSSCQIALVACCSLATKFEEEKPYSLKAWSRITTLTLLDLLECEQHIFSTLKWNAWSLSLVKGIFGITLQYPTDDLPPLPSDIPPVKQEEPAQ</sequence>
<dbReference type="Gene3D" id="1.10.472.10">
    <property type="entry name" value="Cyclin-like"/>
    <property type="match status" value="1"/>
</dbReference>
<evidence type="ECO:0000259" key="2">
    <source>
        <dbReference type="Pfam" id="PF00134"/>
    </source>
</evidence>
<dbReference type="STRING" id="1353952.A0A165IJI4"/>
<feature type="compositionally biased region" description="Low complexity" evidence="1">
    <location>
        <begin position="62"/>
        <end position="74"/>
    </location>
</feature>
<feature type="region of interest" description="Disordered" evidence="1">
    <location>
        <begin position="1"/>
        <end position="36"/>
    </location>
</feature>
<organism evidence="3 4">
    <name type="scientific">Calocera cornea HHB12733</name>
    <dbReference type="NCBI Taxonomy" id="1353952"/>
    <lineage>
        <taxon>Eukaryota</taxon>
        <taxon>Fungi</taxon>
        <taxon>Dikarya</taxon>
        <taxon>Basidiomycota</taxon>
        <taxon>Agaricomycotina</taxon>
        <taxon>Dacrymycetes</taxon>
        <taxon>Dacrymycetales</taxon>
        <taxon>Dacrymycetaceae</taxon>
        <taxon>Calocera</taxon>
    </lineage>
</organism>
<feature type="region of interest" description="Disordered" evidence="1">
    <location>
        <begin position="721"/>
        <end position="760"/>
    </location>
</feature>
<accession>A0A165IJI4</accession>
<feature type="compositionally biased region" description="Basic and acidic residues" evidence="1">
    <location>
        <begin position="750"/>
        <end position="760"/>
    </location>
</feature>
<feature type="compositionally biased region" description="Basic residues" evidence="1">
    <location>
        <begin position="615"/>
        <end position="625"/>
    </location>
</feature>
<dbReference type="InterPro" id="IPR006671">
    <property type="entry name" value="Cyclin_N"/>
</dbReference>
<feature type="compositionally biased region" description="Polar residues" evidence="1">
    <location>
        <begin position="395"/>
        <end position="425"/>
    </location>
</feature>
<keyword evidence="4" id="KW-1185">Reference proteome</keyword>
<name>A0A165IJI4_9BASI</name>
<evidence type="ECO:0000313" key="4">
    <source>
        <dbReference type="Proteomes" id="UP000076842"/>
    </source>
</evidence>
<feature type="compositionally biased region" description="Basic and acidic residues" evidence="1">
    <location>
        <begin position="571"/>
        <end position="592"/>
    </location>
</feature>